<reference evidence="1 2" key="1">
    <citation type="journal article" date="2015" name="Genome Announc.">
        <title>Complete Genome of Salmonella enterica Serovar Typhimurium T5-Like Siphophage Stitch.</title>
        <authorList>
            <person name="Grover J.M."/>
            <person name="Luna A.J."/>
            <person name="Wood T.L."/>
            <person name="Chamakura K.R."/>
            <person name="Kuty Everett G.F."/>
        </authorList>
    </citation>
    <scope>NUCLEOTIDE SEQUENCE [LARGE SCALE GENOMIC DNA]</scope>
</reference>
<dbReference type="KEGG" id="vg:24598793"/>
<name>A0A0A0RWG3_9CAUD</name>
<evidence type="ECO:0000313" key="2">
    <source>
        <dbReference type="Proteomes" id="UP000030204"/>
    </source>
</evidence>
<accession>A0A0A0RWG3</accession>
<organism evidence="1 2">
    <name type="scientific">Salmonella phage Stitch</name>
    <dbReference type="NCBI Taxonomy" id="2991861"/>
    <lineage>
        <taxon>Viruses</taxon>
        <taxon>Duplodnaviria</taxon>
        <taxon>Heunggongvirae</taxon>
        <taxon>Uroviricota</taxon>
        <taxon>Caudoviricetes</taxon>
        <taxon>Demerecviridae</taxon>
        <taxon>Markadamsvirinae</taxon>
        <taxon>Epseptimavirus</taxon>
        <taxon>Epseptimavirus stitch</taxon>
    </lineage>
</organism>
<gene>
    <name evidence="1" type="ORF">CPT_Stitch97</name>
</gene>
<evidence type="ECO:0000313" key="1">
    <source>
        <dbReference type="EMBL" id="AIW04048.1"/>
    </source>
</evidence>
<dbReference type="EMBL" id="KM236244">
    <property type="protein sequence ID" value="AIW04048.1"/>
    <property type="molecule type" value="Genomic_DNA"/>
</dbReference>
<proteinExistence type="predicted"/>
<dbReference type="OrthoDB" id="33372at10239"/>
<protein>
    <submittedName>
        <fullName evidence="1">Uncharacterized protein</fullName>
    </submittedName>
</protein>
<sequence>MSILLSALEAKQNTIASIKKEVIDLESLIAVEIDKAIKDKEFNCHIQGLTEYSENARNSVMQKLSKLGYVVEAKYEQREGFWLEIDWSK</sequence>
<keyword evidence="2" id="KW-1185">Reference proteome</keyword>
<dbReference type="Proteomes" id="UP000030204">
    <property type="component" value="Segment"/>
</dbReference>
<dbReference type="RefSeq" id="YP_009146038.1">
    <property type="nucleotide sequence ID" value="NC_027297.1"/>
</dbReference>
<dbReference type="GeneID" id="24598793"/>